<protein>
    <submittedName>
        <fullName evidence="1">Uncharacterized protein</fullName>
    </submittedName>
</protein>
<dbReference type="Proteomes" id="UP000030645">
    <property type="component" value="Unassembled WGS sequence"/>
</dbReference>
<gene>
    <name evidence="1" type="ORF">L484_003554</name>
</gene>
<dbReference type="EMBL" id="KE345714">
    <property type="protein sequence ID" value="EXC12230.1"/>
    <property type="molecule type" value="Genomic_DNA"/>
</dbReference>
<name>W9SJQ0_9ROSA</name>
<organism evidence="1 2">
    <name type="scientific">Morus notabilis</name>
    <dbReference type="NCBI Taxonomy" id="981085"/>
    <lineage>
        <taxon>Eukaryota</taxon>
        <taxon>Viridiplantae</taxon>
        <taxon>Streptophyta</taxon>
        <taxon>Embryophyta</taxon>
        <taxon>Tracheophyta</taxon>
        <taxon>Spermatophyta</taxon>
        <taxon>Magnoliopsida</taxon>
        <taxon>eudicotyledons</taxon>
        <taxon>Gunneridae</taxon>
        <taxon>Pentapetalae</taxon>
        <taxon>rosids</taxon>
        <taxon>fabids</taxon>
        <taxon>Rosales</taxon>
        <taxon>Moraceae</taxon>
        <taxon>Moreae</taxon>
        <taxon>Morus</taxon>
    </lineage>
</organism>
<evidence type="ECO:0000313" key="1">
    <source>
        <dbReference type="EMBL" id="EXC12230.1"/>
    </source>
</evidence>
<keyword evidence="2" id="KW-1185">Reference proteome</keyword>
<accession>W9SJQ0</accession>
<sequence>MATTDDDALTKTRNGQITIALQIRQRPILTISDPFRAIFDEFRCRLSLAITEIEIYSIAVEREREESVTGFLTGEISRWSSPVEAHKGVWSDFGLRRRSYS</sequence>
<dbReference type="AlphaFoldDB" id="W9SJQ0"/>
<evidence type="ECO:0000313" key="2">
    <source>
        <dbReference type="Proteomes" id="UP000030645"/>
    </source>
</evidence>
<reference evidence="2" key="1">
    <citation type="submission" date="2013-01" db="EMBL/GenBank/DDBJ databases">
        <title>Draft Genome Sequence of a Mulberry Tree, Morus notabilis C.K. Schneid.</title>
        <authorList>
            <person name="He N."/>
            <person name="Zhao S."/>
        </authorList>
    </citation>
    <scope>NUCLEOTIDE SEQUENCE</scope>
</reference>
<proteinExistence type="predicted"/>